<evidence type="ECO:0000259" key="3">
    <source>
        <dbReference type="PROSITE" id="PS50011"/>
    </source>
</evidence>
<dbReference type="InterPro" id="IPR001245">
    <property type="entry name" value="Ser-Thr/Tyr_kinase_cat_dom"/>
</dbReference>
<dbReference type="GO" id="GO:0005886">
    <property type="term" value="C:plasma membrane"/>
    <property type="evidence" value="ECO:0007669"/>
    <property type="project" value="TreeGrafter"/>
</dbReference>
<dbReference type="EMBL" id="PQFF01000069">
    <property type="protein sequence ID" value="RHZ85015.1"/>
    <property type="molecule type" value="Genomic_DNA"/>
</dbReference>
<reference evidence="4 5" key="1">
    <citation type="submission" date="2018-08" db="EMBL/GenBank/DDBJ databases">
        <title>Genome and evolution of the arbuscular mycorrhizal fungus Diversispora epigaea (formerly Glomus versiforme) and its bacterial endosymbionts.</title>
        <authorList>
            <person name="Sun X."/>
            <person name="Fei Z."/>
            <person name="Harrison M."/>
        </authorList>
    </citation>
    <scope>NUCLEOTIDE SEQUENCE [LARGE SCALE GENOMIC DNA]</scope>
    <source>
        <strain evidence="4 5">IT104</strain>
    </source>
</reference>
<dbReference type="Proteomes" id="UP000266861">
    <property type="component" value="Unassembled WGS sequence"/>
</dbReference>
<sequence length="297" mass="34555">MSQWIPYDNFRDIKHIADVYSAILKNGIKMYWDFNQQNWMYCSNKEVVLKEINDSRNDISKFLKEVNNLMIAKNWLFITRCIGMSKNPSSQNYIIVMKLYNDSLNKFITKSFLNLRWKSKIYLLYSIATGLRSLHVKNLVHRDLHSGNILITYSSNSYIASNALITDLVLRGNEFTKKGDIYSFGGIIFDVSSERPTSNELLVALRNLRDKCYNKIDNIFNNLRNLKKKNYFLQASFIHNPAISAEAFILFMDYIENIKSGKTQDPNLLKSNNQLLQVLVLILKNHKNALIGKRNSK</sequence>
<organism evidence="4 5">
    <name type="scientific">Diversispora epigaea</name>
    <dbReference type="NCBI Taxonomy" id="1348612"/>
    <lineage>
        <taxon>Eukaryota</taxon>
        <taxon>Fungi</taxon>
        <taxon>Fungi incertae sedis</taxon>
        <taxon>Mucoromycota</taxon>
        <taxon>Glomeromycotina</taxon>
        <taxon>Glomeromycetes</taxon>
        <taxon>Diversisporales</taxon>
        <taxon>Diversisporaceae</taxon>
        <taxon>Diversispora</taxon>
    </lineage>
</organism>
<comment type="caution">
    <text evidence="4">The sequence shown here is derived from an EMBL/GenBank/DDBJ whole genome shotgun (WGS) entry which is preliminary data.</text>
</comment>
<dbReference type="STRING" id="1348612.A0A397J9I3"/>
<dbReference type="PROSITE" id="PS50011">
    <property type="entry name" value="PROTEIN_KINASE_DOM"/>
    <property type="match status" value="1"/>
</dbReference>
<protein>
    <recommendedName>
        <fullName evidence="3">Protein kinase domain-containing protein</fullName>
    </recommendedName>
</protein>
<accession>A0A397J9I3</accession>
<evidence type="ECO:0000313" key="4">
    <source>
        <dbReference type="EMBL" id="RHZ85015.1"/>
    </source>
</evidence>
<dbReference type="Gene3D" id="1.10.510.10">
    <property type="entry name" value="Transferase(Phosphotransferase) domain 1"/>
    <property type="match status" value="1"/>
</dbReference>
<dbReference type="SUPFAM" id="SSF56112">
    <property type="entry name" value="Protein kinase-like (PK-like)"/>
    <property type="match status" value="1"/>
</dbReference>
<dbReference type="GO" id="GO:0005524">
    <property type="term" value="F:ATP binding"/>
    <property type="evidence" value="ECO:0007669"/>
    <property type="project" value="UniProtKB-KW"/>
</dbReference>
<dbReference type="InterPro" id="IPR011009">
    <property type="entry name" value="Kinase-like_dom_sf"/>
</dbReference>
<evidence type="ECO:0000313" key="5">
    <source>
        <dbReference type="Proteomes" id="UP000266861"/>
    </source>
</evidence>
<name>A0A397J9I3_9GLOM</name>
<proteinExistence type="predicted"/>
<dbReference type="GO" id="GO:0004672">
    <property type="term" value="F:protein kinase activity"/>
    <property type="evidence" value="ECO:0007669"/>
    <property type="project" value="InterPro"/>
</dbReference>
<keyword evidence="5" id="KW-1185">Reference proteome</keyword>
<evidence type="ECO:0000256" key="1">
    <source>
        <dbReference type="ARBA" id="ARBA00022741"/>
    </source>
</evidence>
<dbReference type="SMART" id="SM00220">
    <property type="entry name" value="S_TKc"/>
    <property type="match status" value="1"/>
</dbReference>
<dbReference type="PANTHER" id="PTHR27001">
    <property type="entry name" value="OS01G0253100 PROTEIN"/>
    <property type="match status" value="1"/>
</dbReference>
<dbReference type="InterPro" id="IPR000719">
    <property type="entry name" value="Prot_kinase_dom"/>
</dbReference>
<dbReference type="PANTHER" id="PTHR27001:SF931">
    <property type="entry name" value="OS11G0664100 PROTEIN"/>
    <property type="match status" value="1"/>
</dbReference>
<evidence type="ECO:0000256" key="2">
    <source>
        <dbReference type="ARBA" id="ARBA00022840"/>
    </source>
</evidence>
<keyword evidence="2" id="KW-0067">ATP-binding</keyword>
<feature type="domain" description="Protein kinase" evidence="3">
    <location>
        <begin position="10"/>
        <end position="276"/>
    </location>
</feature>
<gene>
    <name evidence="4" type="ORF">Glove_73g39</name>
</gene>
<keyword evidence="1" id="KW-0547">Nucleotide-binding</keyword>
<dbReference type="Pfam" id="PF07714">
    <property type="entry name" value="PK_Tyr_Ser-Thr"/>
    <property type="match status" value="1"/>
</dbReference>
<dbReference type="AlphaFoldDB" id="A0A397J9I3"/>